<name>A0AAE9SSN4_9BRAD</name>
<dbReference type="PANTHER" id="PTHR10680:SF38">
    <property type="entry name" value="BLL1368 PROTEIN"/>
    <property type="match status" value="1"/>
</dbReference>
<dbReference type="Proteomes" id="UP001058872">
    <property type="component" value="Chromosome"/>
</dbReference>
<dbReference type="SUPFAM" id="SSF101898">
    <property type="entry name" value="NHL repeat"/>
    <property type="match status" value="1"/>
</dbReference>
<gene>
    <name evidence="5" type="ORF">DCM83_09220</name>
</gene>
<sequence length="343" mass="37874">MDSGLMLRMPRNDRGRDPMPAILGSGEHRYRVVENFAKLPDGWQLTDVASVAVDSKDRIYVFNRGAHPMVVLDRDGNFLRSWGEGLFSRAHGLHIDTDDNLYCTDDGDHTVRKCTTDGKVLLTIGIPEKPSPFMSGEPFHRCTHTALSPKGEIYVSDGYGNARVHKFTPDGKLIKSWGEPGTDPGQFNIVHNIATDADGWVYVADRENHRVQVFDGEGRYETQWNNLHRPCALCCCRGAKNPTFMIGELGPGLAVNRKVPNLGPRLSIVNARGERIARLGGEAGPGVASGKFLAPHGIALDSRGDIYVGEVGVTDWKTSFPDQEMPAVVRATRCLQKLERVRE</sequence>
<dbReference type="CDD" id="cd14958">
    <property type="entry name" value="NHL_PAL_like"/>
    <property type="match status" value="1"/>
</dbReference>
<dbReference type="InterPro" id="IPR001258">
    <property type="entry name" value="NHL_repeat"/>
</dbReference>
<evidence type="ECO:0000313" key="5">
    <source>
        <dbReference type="EMBL" id="UUO65369.1"/>
    </source>
</evidence>
<organism evidence="5 6">
    <name type="scientific">Bradyrhizobium betae</name>
    <dbReference type="NCBI Taxonomy" id="244734"/>
    <lineage>
        <taxon>Bacteria</taxon>
        <taxon>Pseudomonadati</taxon>
        <taxon>Pseudomonadota</taxon>
        <taxon>Alphaproteobacteria</taxon>
        <taxon>Hyphomicrobiales</taxon>
        <taxon>Nitrobacteraceae</taxon>
        <taxon>Bradyrhizobium</taxon>
    </lineage>
</organism>
<dbReference type="InterPro" id="IPR011042">
    <property type="entry name" value="6-blade_b-propeller_TolB-like"/>
</dbReference>
<keyword evidence="2" id="KW-0677">Repeat</keyword>
<evidence type="ECO:0000256" key="4">
    <source>
        <dbReference type="PROSITE-ProRule" id="PRU00504"/>
    </source>
</evidence>
<reference evidence="5" key="1">
    <citation type="submission" date="2018-04" db="EMBL/GenBank/DDBJ databases">
        <title>Genomes of Endosymbiotic and Endophytic Bradyrhizobium Publication status.</title>
        <authorList>
            <person name="Guha S."/>
            <person name="Jorrin B."/>
            <person name="Sarkar M."/>
            <person name="Poole P.S."/>
            <person name="DasGupta M."/>
        </authorList>
    </citation>
    <scope>NUCLEOTIDE SEQUENCE</scope>
    <source>
        <strain evidence="5">WBOS16</strain>
    </source>
</reference>
<dbReference type="PROSITE" id="PS51125">
    <property type="entry name" value="NHL"/>
    <property type="match status" value="2"/>
</dbReference>
<keyword evidence="3" id="KW-0325">Glycoprotein</keyword>
<protein>
    <recommendedName>
        <fullName evidence="7">NHL repeat-containing protein</fullName>
    </recommendedName>
</protein>
<evidence type="ECO:0000256" key="1">
    <source>
        <dbReference type="ARBA" id="ARBA00022729"/>
    </source>
</evidence>
<dbReference type="EMBL" id="CP028989">
    <property type="protein sequence ID" value="UUO65369.1"/>
    <property type="molecule type" value="Genomic_DNA"/>
</dbReference>
<proteinExistence type="predicted"/>
<evidence type="ECO:0000256" key="3">
    <source>
        <dbReference type="ARBA" id="ARBA00023180"/>
    </source>
</evidence>
<dbReference type="Gene3D" id="2.120.10.30">
    <property type="entry name" value="TolB, C-terminal domain"/>
    <property type="match status" value="1"/>
</dbReference>
<feature type="repeat" description="NHL" evidence="4">
    <location>
        <begin position="146"/>
        <end position="170"/>
    </location>
</feature>
<evidence type="ECO:0008006" key="7">
    <source>
        <dbReference type="Google" id="ProtNLM"/>
    </source>
</evidence>
<dbReference type="PANTHER" id="PTHR10680">
    <property type="entry name" value="PEPTIDYL-GLYCINE ALPHA-AMIDATING MONOOXYGENASE"/>
    <property type="match status" value="1"/>
</dbReference>
<evidence type="ECO:0000313" key="6">
    <source>
        <dbReference type="Proteomes" id="UP001058872"/>
    </source>
</evidence>
<evidence type="ECO:0000256" key="2">
    <source>
        <dbReference type="ARBA" id="ARBA00022737"/>
    </source>
</evidence>
<dbReference type="Pfam" id="PF01436">
    <property type="entry name" value="NHL"/>
    <property type="match status" value="1"/>
</dbReference>
<dbReference type="AlphaFoldDB" id="A0AAE9SSN4"/>
<keyword evidence="1" id="KW-0732">Signal</keyword>
<feature type="repeat" description="NHL" evidence="4">
    <location>
        <begin position="178"/>
        <end position="217"/>
    </location>
</feature>
<accession>A0AAE9SSN4</accession>